<dbReference type="InterPro" id="IPR058813">
    <property type="entry name" value="DNA-SBD_ScoMcrA"/>
</dbReference>
<dbReference type="EMBL" id="JBHTBS010000001">
    <property type="protein sequence ID" value="MFC7336149.1"/>
    <property type="molecule type" value="Genomic_DNA"/>
</dbReference>
<keyword evidence="3" id="KW-0255">Endonuclease</keyword>
<sequence length="306" mass="34783">MDRNLCAHWLGKLGNLNVARTRQRGIAPHKPLMLLTVIDLIESGDIPDGWVKFDVRLVSRFRDYWELVLERQRNQPDIPMPFHALGSDRDQVWSRFTAAGEPSAAKATTRLCSLDPDLFACLQDSDFRSKVRTALVTIYFTPAEQVMLCARLGLPVPRSAEIRALREQAAEYKARQKKGRDSRFKSDVLGGYYFTCALTGYRLDTETTSIVQAAHIHQHAQSGNDDPRNGLALTPDAHWMFDAGLWTVVPKGDDLFVHVALGRFAESSPHGRLLSSFHNQPLCFHALSRLRPDPKHFEWHRKECLR</sequence>
<dbReference type="GO" id="GO:0004519">
    <property type="term" value="F:endonuclease activity"/>
    <property type="evidence" value="ECO:0007669"/>
    <property type="project" value="UniProtKB-KW"/>
</dbReference>
<protein>
    <submittedName>
        <fullName evidence="3">HNH endonuclease</fullName>
    </submittedName>
</protein>
<name>A0ABW2L1E0_9BACT</name>
<dbReference type="PIRSF" id="PIRSF030850">
    <property type="entry name" value="UCP030850"/>
    <property type="match status" value="1"/>
</dbReference>
<organism evidence="3 4">
    <name type="scientific">Haloferula chungangensis</name>
    <dbReference type="NCBI Taxonomy" id="1048331"/>
    <lineage>
        <taxon>Bacteria</taxon>
        <taxon>Pseudomonadati</taxon>
        <taxon>Verrucomicrobiota</taxon>
        <taxon>Verrucomicrobiia</taxon>
        <taxon>Verrucomicrobiales</taxon>
        <taxon>Verrucomicrobiaceae</taxon>
        <taxon>Haloferula</taxon>
    </lineage>
</organism>
<keyword evidence="3" id="KW-0378">Hydrolase</keyword>
<dbReference type="InterPro" id="IPR011396">
    <property type="entry name" value="PT_DNA_restrict"/>
</dbReference>
<evidence type="ECO:0000313" key="4">
    <source>
        <dbReference type="Proteomes" id="UP001596472"/>
    </source>
</evidence>
<evidence type="ECO:0000259" key="2">
    <source>
        <dbReference type="Pfam" id="PF26340"/>
    </source>
</evidence>
<dbReference type="Proteomes" id="UP001596472">
    <property type="component" value="Unassembled WGS sequence"/>
</dbReference>
<keyword evidence="4" id="KW-1185">Reference proteome</keyword>
<reference evidence="4" key="1">
    <citation type="journal article" date="2019" name="Int. J. Syst. Evol. Microbiol.">
        <title>The Global Catalogue of Microorganisms (GCM) 10K type strain sequencing project: providing services to taxonomists for standard genome sequencing and annotation.</title>
        <authorList>
            <consortium name="The Broad Institute Genomics Platform"/>
            <consortium name="The Broad Institute Genome Sequencing Center for Infectious Disease"/>
            <person name="Wu L."/>
            <person name="Ma J."/>
        </authorList>
    </citation>
    <scope>NUCLEOTIDE SEQUENCE [LARGE SCALE GENOMIC DNA]</scope>
    <source>
        <strain evidence="4">CGMCC 4.1467</strain>
    </source>
</reference>
<accession>A0ABW2L1E0</accession>
<dbReference type="InterPro" id="IPR003615">
    <property type="entry name" value="HNH_nuc"/>
</dbReference>
<dbReference type="Pfam" id="PF26340">
    <property type="entry name" value="DNA-SBD_ScoMcrA"/>
    <property type="match status" value="1"/>
</dbReference>
<dbReference type="RefSeq" id="WP_379708976.1">
    <property type="nucleotide sequence ID" value="NZ_JBHTBS010000001.1"/>
</dbReference>
<feature type="domain" description="ScoMcrA-like DNA sulfur-binding" evidence="2">
    <location>
        <begin position="10"/>
        <end position="154"/>
    </location>
</feature>
<gene>
    <name evidence="3" type="ORF">ACFQY0_03085</name>
</gene>
<comment type="caution">
    <text evidence="3">The sequence shown here is derived from an EMBL/GenBank/DDBJ whole genome shotgun (WGS) entry which is preliminary data.</text>
</comment>
<proteinExistence type="predicted"/>
<evidence type="ECO:0000313" key="3">
    <source>
        <dbReference type="EMBL" id="MFC7336149.1"/>
    </source>
</evidence>
<keyword evidence="3" id="KW-0540">Nuclease</keyword>
<dbReference type="Pfam" id="PF13391">
    <property type="entry name" value="HNH_2"/>
    <property type="match status" value="1"/>
</dbReference>
<evidence type="ECO:0000259" key="1">
    <source>
        <dbReference type="Pfam" id="PF13391"/>
    </source>
</evidence>
<feature type="domain" description="HNH nuclease" evidence="1">
    <location>
        <begin position="196"/>
        <end position="249"/>
    </location>
</feature>